<dbReference type="InterPro" id="IPR036188">
    <property type="entry name" value="FAD/NAD-bd_sf"/>
</dbReference>
<accession>A0A6N4SVQ0</accession>
<dbReference type="EMBL" id="CP000383">
    <property type="protein sequence ID" value="ABG60680.1"/>
    <property type="molecule type" value="Genomic_DNA"/>
</dbReference>
<proteinExistence type="predicted"/>
<gene>
    <name evidence="1" type="ordered locus">CHU_3446</name>
</gene>
<dbReference type="GO" id="GO:0016116">
    <property type="term" value="P:carotenoid metabolic process"/>
    <property type="evidence" value="ECO:0007669"/>
    <property type="project" value="InterPro"/>
</dbReference>
<dbReference type="SUPFAM" id="SSF51905">
    <property type="entry name" value="FAD/NAD(P)-binding domain"/>
    <property type="match status" value="1"/>
</dbReference>
<dbReference type="Gene3D" id="3.50.50.60">
    <property type="entry name" value="FAD/NAD(P)-binding domain"/>
    <property type="match status" value="1"/>
</dbReference>
<dbReference type="EC" id="5.4.99.9" evidence="1"/>
<keyword evidence="2" id="KW-1185">Reference proteome</keyword>
<dbReference type="PANTHER" id="PTHR46313">
    <property type="match status" value="1"/>
</dbReference>
<evidence type="ECO:0000313" key="2">
    <source>
        <dbReference type="Proteomes" id="UP000001822"/>
    </source>
</evidence>
<dbReference type="Pfam" id="PF13450">
    <property type="entry name" value="NAD_binding_8"/>
    <property type="match status" value="1"/>
</dbReference>
<name>A0A6N4SVQ0_CYTH3</name>
<dbReference type="PANTHER" id="PTHR46313:SF3">
    <property type="entry name" value="PROLYCOPENE ISOMERASE, CHLOROPLASTIC"/>
    <property type="match status" value="1"/>
</dbReference>
<dbReference type="RefSeq" id="WP_011586787.1">
    <property type="nucleotide sequence ID" value="NC_008255.1"/>
</dbReference>
<organism evidence="1 2">
    <name type="scientific">Cytophaga hutchinsonii (strain ATCC 33406 / DSM 1761 / CIP 103989 / NBRC 15051 / NCIMB 9469 / D465)</name>
    <dbReference type="NCBI Taxonomy" id="269798"/>
    <lineage>
        <taxon>Bacteria</taxon>
        <taxon>Pseudomonadati</taxon>
        <taxon>Bacteroidota</taxon>
        <taxon>Cytophagia</taxon>
        <taxon>Cytophagales</taxon>
        <taxon>Cytophagaceae</taxon>
        <taxon>Cytophaga</taxon>
    </lineage>
</organism>
<dbReference type="KEGG" id="chu:CHU_3446"/>
<protein>
    <submittedName>
        <fullName evidence="1">UDP-galactopyranose mutase</fullName>
        <ecNumber evidence="1">5.4.99.9</ecNumber>
    </submittedName>
</protein>
<dbReference type="OrthoDB" id="9774675at2"/>
<keyword evidence="1" id="KW-0413">Isomerase</keyword>
<dbReference type="Proteomes" id="UP000001822">
    <property type="component" value="Chromosome"/>
</dbReference>
<dbReference type="InterPro" id="IPR045892">
    <property type="entry name" value="CrtISO-like"/>
</dbReference>
<evidence type="ECO:0000313" key="1">
    <source>
        <dbReference type="EMBL" id="ABG60680.1"/>
    </source>
</evidence>
<dbReference type="AlphaFoldDB" id="A0A6N4SVQ0"/>
<dbReference type="GO" id="GO:0008767">
    <property type="term" value="F:UDP-galactopyranose mutase activity"/>
    <property type="evidence" value="ECO:0007669"/>
    <property type="project" value="UniProtKB-EC"/>
</dbReference>
<reference evidence="1 2" key="1">
    <citation type="journal article" date="2007" name="Appl. Environ. Microbiol.">
        <title>Genome sequence of the cellulolytic gliding bacterium Cytophaga hutchinsonii.</title>
        <authorList>
            <person name="Xie G."/>
            <person name="Bruce D.C."/>
            <person name="Challacombe J.F."/>
            <person name="Chertkov O."/>
            <person name="Detter J.C."/>
            <person name="Gilna P."/>
            <person name="Han C.S."/>
            <person name="Lucas S."/>
            <person name="Misra M."/>
            <person name="Myers G.L."/>
            <person name="Richardson P."/>
            <person name="Tapia R."/>
            <person name="Thayer N."/>
            <person name="Thompson L.S."/>
            <person name="Brettin T.S."/>
            <person name="Henrissat B."/>
            <person name="Wilson D.B."/>
            <person name="McBride M.J."/>
        </authorList>
    </citation>
    <scope>NUCLEOTIDE SEQUENCE [LARGE SCALE GENOMIC DNA]</scope>
    <source>
        <strain evidence="2">ATCC 33406 / DSM 1761 / CIP 103989 / NBRC 15051 / NCIMB 9469 / D465</strain>
    </source>
</reference>
<sequence length="489" mass="54832">MYDIAIIGGGISGFATALRLQNKGFKTIVFESHGQLGGCAGFFSEKGFSFDVGATTLVDFSKGGIGGDFFEELNFSLPEGEYIDYVLWLPDRKVTLYRDAIKWNKERLEKIGTTKNHIEFWNLIDKTTEVFWRAARKNIRLPIKNLNDIIYAFRVIGAKNIYLLKYQNYTMLDILKKFKLENDKALKGLLSVLIEDTVNSTIDKAPFINASLGCSIRGAGLMRATGGMKGFWNYLSKIYLSKDGVIKKAHKVLSLSKDRSVWTINTSKGSFYAKKIVSSLPIDLTYNIAPIHIKKILNKYMFHNKEATGGAIVIFLGVPESNLENEILTHHQILLNYDSPLGNGNNMFISISSKDDTLSAPLGYRSVMISTHCDINEWKNLSEHQYQLKKEEIGKRLLGYAKRVYPNLVDNGIIYKIGSPLTYQKFTNRVNGSVGGFKQTLENSNFNSIPQNIGEKDLWIVGDNTWPGLGTVAGLIGSKIVSKHILETF</sequence>